<accession>A0AAW9PYM2</accession>
<feature type="region of interest" description="Disordered" evidence="1">
    <location>
        <begin position="42"/>
        <end position="71"/>
    </location>
</feature>
<dbReference type="PANTHER" id="PTHR35996:SF1">
    <property type="entry name" value="OS04G0528100 PROTEIN"/>
    <property type="match status" value="1"/>
</dbReference>
<sequence length="71" mass="7748">MMDELKPIFQELVNQPVAFLGGLFSGFLRLDTNEDPLKSWLKNQGVSTKGSSATNNYQNGKSSGPQSISID</sequence>
<dbReference type="Proteomes" id="UP001333818">
    <property type="component" value="Unassembled WGS sequence"/>
</dbReference>
<dbReference type="InterPro" id="IPR040278">
    <property type="entry name" value="UPF0426"/>
</dbReference>
<dbReference type="Pfam" id="PF26369">
    <property type="entry name" value="UPF0426"/>
    <property type="match status" value="1"/>
</dbReference>
<reference evidence="2" key="1">
    <citation type="submission" date="2024-01" db="EMBL/GenBank/DDBJ databases">
        <title>Bank of Algae and Cyanobacteria of the Azores (BACA) strain genomes.</title>
        <authorList>
            <person name="Luz R."/>
            <person name="Cordeiro R."/>
            <person name="Fonseca A."/>
            <person name="Goncalves V."/>
        </authorList>
    </citation>
    <scope>NUCLEOTIDE SEQUENCE</scope>
    <source>
        <strain evidence="2">BACA0141</strain>
    </source>
</reference>
<dbReference type="PANTHER" id="PTHR35996">
    <property type="entry name" value="OSJNBA0038O10.25 PROTEIN"/>
    <property type="match status" value="1"/>
</dbReference>
<evidence type="ECO:0000313" key="3">
    <source>
        <dbReference type="Proteomes" id="UP001333818"/>
    </source>
</evidence>
<gene>
    <name evidence="2" type="ORF">V2H45_02655</name>
</gene>
<organism evidence="2 3">
    <name type="scientific">Tumidithrix elongata BACA0141</name>
    <dbReference type="NCBI Taxonomy" id="2716417"/>
    <lineage>
        <taxon>Bacteria</taxon>
        <taxon>Bacillati</taxon>
        <taxon>Cyanobacteriota</taxon>
        <taxon>Cyanophyceae</taxon>
        <taxon>Pseudanabaenales</taxon>
        <taxon>Pseudanabaenaceae</taxon>
        <taxon>Tumidithrix</taxon>
        <taxon>Tumidithrix elongata</taxon>
    </lineage>
</organism>
<proteinExistence type="predicted"/>
<dbReference type="AlphaFoldDB" id="A0AAW9PYM2"/>
<dbReference type="EMBL" id="JAZBJZ010000006">
    <property type="protein sequence ID" value="MEE3715641.1"/>
    <property type="molecule type" value="Genomic_DNA"/>
</dbReference>
<protein>
    <submittedName>
        <fullName evidence="2">Uncharacterized protein</fullName>
    </submittedName>
</protein>
<keyword evidence="3" id="KW-1185">Reference proteome</keyword>
<evidence type="ECO:0000313" key="2">
    <source>
        <dbReference type="EMBL" id="MEE3715641.1"/>
    </source>
</evidence>
<name>A0AAW9PYM2_9CYAN</name>
<evidence type="ECO:0000256" key="1">
    <source>
        <dbReference type="SAM" id="MobiDB-lite"/>
    </source>
</evidence>
<comment type="caution">
    <text evidence="2">The sequence shown here is derived from an EMBL/GenBank/DDBJ whole genome shotgun (WGS) entry which is preliminary data.</text>
</comment>